<proteinExistence type="predicted"/>
<feature type="compositionally biased region" description="Polar residues" evidence="1">
    <location>
        <begin position="28"/>
        <end position="54"/>
    </location>
</feature>
<feature type="compositionally biased region" description="Basic and acidic residues" evidence="1">
    <location>
        <begin position="328"/>
        <end position="352"/>
    </location>
</feature>
<dbReference type="InterPro" id="IPR009057">
    <property type="entry name" value="Homeodomain-like_sf"/>
</dbReference>
<feature type="compositionally biased region" description="Acidic residues" evidence="1">
    <location>
        <begin position="274"/>
        <end position="289"/>
    </location>
</feature>
<dbReference type="GeneID" id="54488321"/>
<accession>A0A6A6W0J0</accession>
<dbReference type="Pfam" id="PF15963">
    <property type="entry name" value="Myb_DNA-bind_7"/>
    <property type="match status" value="1"/>
</dbReference>
<dbReference type="Gene3D" id="1.10.10.60">
    <property type="entry name" value="Homeodomain-like"/>
    <property type="match status" value="1"/>
</dbReference>
<feature type="region of interest" description="Disordered" evidence="1">
    <location>
        <begin position="575"/>
        <end position="627"/>
    </location>
</feature>
<protein>
    <recommendedName>
        <fullName evidence="2">Myb-like domain-containing protein</fullName>
    </recommendedName>
</protein>
<dbReference type="EMBL" id="ML996576">
    <property type="protein sequence ID" value="KAF2756025.1"/>
    <property type="molecule type" value="Genomic_DNA"/>
</dbReference>
<name>A0A6A6W0J0_9PEZI</name>
<dbReference type="GO" id="GO:0070898">
    <property type="term" value="P:RNA polymerase III preinitiation complex assembly"/>
    <property type="evidence" value="ECO:0007669"/>
    <property type="project" value="TreeGrafter"/>
</dbReference>
<dbReference type="PANTHER" id="PTHR22929">
    <property type="entry name" value="RNA POLYMERASE III TRANSCRIPTION INITIATION FACTOR B"/>
    <property type="match status" value="1"/>
</dbReference>
<dbReference type="RefSeq" id="XP_033598476.1">
    <property type="nucleotide sequence ID" value="XM_033747267.1"/>
</dbReference>
<dbReference type="InterPro" id="IPR001005">
    <property type="entry name" value="SANT/Myb"/>
</dbReference>
<dbReference type="InterPro" id="IPR039467">
    <property type="entry name" value="TFIIIB_B''_Myb"/>
</dbReference>
<dbReference type="Proteomes" id="UP000799437">
    <property type="component" value="Unassembled WGS sequence"/>
</dbReference>
<dbReference type="SUPFAM" id="SSF46689">
    <property type="entry name" value="Homeodomain-like"/>
    <property type="match status" value="1"/>
</dbReference>
<dbReference type="CDD" id="cd00167">
    <property type="entry name" value="SANT"/>
    <property type="match status" value="1"/>
</dbReference>
<feature type="compositionally biased region" description="Basic residues" evidence="1">
    <location>
        <begin position="610"/>
        <end position="621"/>
    </location>
</feature>
<feature type="compositionally biased region" description="Low complexity" evidence="1">
    <location>
        <begin position="67"/>
        <end position="83"/>
    </location>
</feature>
<dbReference type="SMART" id="SM00717">
    <property type="entry name" value="SANT"/>
    <property type="match status" value="1"/>
</dbReference>
<dbReference type="AlphaFoldDB" id="A0A6A6W0J0"/>
<keyword evidence="4" id="KW-1185">Reference proteome</keyword>
<gene>
    <name evidence="3" type="ORF">EJ05DRAFT_502497</name>
</gene>
<organism evidence="3 4">
    <name type="scientific">Pseudovirgaria hyperparasitica</name>
    <dbReference type="NCBI Taxonomy" id="470096"/>
    <lineage>
        <taxon>Eukaryota</taxon>
        <taxon>Fungi</taxon>
        <taxon>Dikarya</taxon>
        <taxon>Ascomycota</taxon>
        <taxon>Pezizomycotina</taxon>
        <taxon>Dothideomycetes</taxon>
        <taxon>Dothideomycetes incertae sedis</taxon>
        <taxon>Acrospermales</taxon>
        <taxon>Acrospermaceae</taxon>
        <taxon>Pseudovirgaria</taxon>
    </lineage>
</organism>
<dbReference type="GO" id="GO:0000126">
    <property type="term" value="C:transcription factor TFIIIB complex"/>
    <property type="evidence" value="ECO:0007669"/>
    <property type="project" value="TreeGrafter"/>
</dbReference>
<evidence type="ECO:0000313" key="3">
    <source>
        <dbReference type="EMBL" id="KAF2756025.1"/>
    </source>
</evidence>
<evidence type="ECO:0000313" key="4">
    <source>
        <dbReference type="Proteomes" id="UP000799437"/>
    </source>
</evidence>
<feature type="region of interest" description="Disordered" evidence="1">
    <location>
        <begin position="1"/>
        <end position="399"/>
    </location>
</feature>
<dbReference type="GO" id="GO:0001156">
    <property type="term" value="F:TFIIIC-class transcription factor complex binding"/>
    <property type="evidence" value="ECO:0007669"/>
    <property type="project" value="TreeGrafter"/>
</dbReference>
<feature type="domain" description="Myb-like" evidence="2">
    <location>
        <begin position="467"/>
        <end position="515"/>
    </location>
</feature>
<evidence type="ECO:0000259" key="2">
    <source>
        <dbReference type="SMART" id="SM00717"/>
    </source>
</evidence>
<feature type="compositionally biased region" description="Acidic residues" evidence="1">
    <location>
        <begin position="382"/>
        <end position="392"/>
    </location>
</feature>
<feature type="compositionally biased region" description="Polar residues" evidence="1">
    <location>
        <begin position="105"/>
        <end position="155"/>
    </location>
</feature>
<dbReference type="OrthoDB" id="272624at2759"/>
<reference evidence="3" key="1">
    <citation type="journal article" date="2020" name="Stud. Mycol.">
        <title>101 Dothideomycetes genomes: a test case for predicting lifestyles and emergence of pathogens.</title>
        <authorList>
            <person name="Haridas S."/>
            <person name="Albert R."/>
            <person name="Binder M."/>
            <person name="Bloem J."/>
            <person name="Labutti K."/>
            <person name="Salamov A."/>
            <person name="Andreopoulos B."/>
            <person name="Baker S."/>
            <person name="Barry K."/>
            <person name="Bills G."/>
            <person name="Bluhm B."/>
            <person name="Cannon C."/>
            <person name="Castanera R."/>
            <person name="Culley D."/>
            <person name="Daum C."/>
            <person name="Ezra D."/>
            <person name="Gonzalez J."/>
            <person name="Henrissat B."/>
            <person name="Kuo A."/>
            <person name="Liang C."/>
            <person name="Lipzen A."/>
            <person name="Lutzoni F."/>
            <person name="Magnuson J."/>
            <person name="Mondo S."/>
            <person name="Nolan M."/>
            <person name="Ohm R."/>
            <person name="Pangilinan J."/>
            <person name="Park H.-J."/>
            <person name="Ramirez L."/>
            <person name="Alfaro M."/>
            <person name="Sun H."/>
            <person name="Tritt A."/>
            <person name="Yoshinaga Y."/>
            <person name="Zwiers L.-H."/>
            <person name="Turgeon B."/>
            <person name="Goodwin S."/>
            <person name="Spatafora J."/>
            <person name="Crous P."/>
            <person name="Grigoriev I."/>
        </authorList>
    </citation>
    <scope>NUCLEOTIDE SEQUENCE</scope>
    <source>
        <strain evidence="3">CBS 121739</strain>
    </source>
</reference>
<feature type="compositionally biased region" description="Basic and acidic residues" evidence="1">
    <location>
        <begin position="227"/>
        <end position="236"/>
    </location>
</feature>
<dbReference type="PANTHER" id="PTHR22929:SF0">
    <property type="entry name" value="TRANSCRIPTION FACTOR TFIIIB COMPONENT B'' HOMOLOG"/>
    <property type="match status" value="1"/>
</dbReference>
<evidence type="ECO:0000256" key="1">
    <source>
        <dbReference type="SAM" id="MobiDB-lite"/>
    </source>
</evidence>
<feature type="compositionally biased region" description="Polar residues" evidence="1">
    <location>
        <begin position="253"/>
        <end position="273"/>
    </location>
</feature>
<sequence length="649" mass="71314">MLYGSSRVNKSGKKSVAPKAFARRKAPQESTPQAPTNDPQLPSGENQVTSTSKEPISKNADESIPTPAAEASSSALQQLPSAPNEDSQEDASESVSRLTVLPDPTQHTVIETTRSLSSAIQTTGPASYQLSTPAPSESVVSETPSLDEASTATRSVQRHAATNNENNEPNNSSRDVPISVNDNAGEELVVTRSKGKRKRVGNVVTDGTASASGTAPPVKKPRKVRKDKGTTRKPKDVSPNTPPTDGDAVVSPDQESSQSVARTSGNDNRSATINEEEDGTTALENDEVDNSTTRPVKNQRRRKIRSPTPEDAENKRVDVYSTTMTDICVDRREGEVSTRERAMRKIDWDDVKRKRKERMQFPPASAPRPAQEQEQTGAGSEDGAEGGDDAEDNFISSTTTRGPQFRILADGRFVLDEASTVINQRATATRDEEILDVVEEDDLTTQINQHSFMFDHKRDPNDRRPTPNDRWGVEDDTKFYEALGMFGTDFGMISKMFPGRTRRNIKRKFTREERANPSLVRAALVGQVKTSLDIEKYLRESDGREEDLIDPRKLEAELEAKSTEMQTEIEAARKEYTETERQKKIAAGGTGQKDANNGAGAVGQDVPGVGKKKTKKAKKNATRGGEEEIILETVEDDIPFPTRNRSYWN</sequence>